<feature type="non-terminal residue" evidence="1">
    <location>
        <position position="1"/>
    </location>
</feature>
<proteinExistence type="predicted"/>
<reference evidence="1" key="1">
    <citation type="submission" date="2022-08" db="EMBL/GenBank/DDBJ databases">
        <authorList>
            <person name="Gutierrez-Valencia J."/>
        </authorList>
    </citation>
    <scope>NUCLEOTIDE SEQUENCE</scope>
</reference>
<dbReference type="AlphaFoldDB" id="A0AAV0RW10"/>
<gene>
    <name evidence="1" type="ORF">LITE_LOCUS50257</name>
</gene>
<organism evidence="1 2">
    <name type="scientific">Linum tenue</name>
    <dbReference type="NCBI Taxonomy" id="586396"/>
    <lineage>
        <taxon>Eukaryota</taxon>
        <taxon>Viridiplantae</taxon>
        <taxon>Streptophyta</taxon>
        <taxon>Embryophyta</taxon>
        <taxon>Tracheophyta</taxon>
        <taxon>Spermatophyta</taxon>
        <taxon>Magnoliopsida</taxon>
        <taxon>eudicotyledons</taxon>
        <taxon>Gunneridae</taxon>
        <taxon>Pentapetalae</taxon>
        <taxon>rosids</taxon>
        <taxon>fabids</taxon>
        <taxon>Malpighiales</taxon>
        <taxon>Linaceae</taxon>
        <taxon>Linum</taxon>
    </lineage>
</organism>
<dbReference type="Proteomes" id="UP001154282">
    <property type="component" value="Unassembled WGS sequence"/>
</dbReference>
<comment type="caution">
    <text evidence="1">The sequence shown here is derived from an EMBL/GenBank/DDBJ whole genome shotgun (WGS) entry which is preliminary data.</text>
</comment>
<keyword evidence="2" id="KW-1185">Reference proteome</keyword>
<evidence type="ECO:0000313" key="1">
    <source>
        <dbReference type="EMBL" id="CAI0602793.1"/>
    </source>
</evidence>
<name>A0AAV0RW10_9ROSI</name>
<accession>A0AAV0RW10</accession>
<protein>
    <submittedName>
        <fullName evidence="1">Uncharacterized protein</fullName>
    </submittedName>
</protein>
<evidence type="ECO:0000313" key="2">
    <source>
        <dbReference type="Proteomes" id="UP001154282"/>
    </source>
</evidence>
<sequence>YFYFPPLCSLTNEDPKHPRVLPRWRRHHCNISGDTPTSSSLYSIFLLSHSCEAAW</sequence>
<dbReference type="EMBL" id="CAMGYJ010000011">
    <property type="protein sequence ID" value="CAI0602793.1"/>
    <property type="molecule type" value="Genomic_DNA"/>
</dbReference>